<sequence>MELSILRERRGGPHSGQIDFFYRRCKAGVGEGRIKADPKPTRNRPDATLHSQHSLPPPSSLPPDSPSSLPPDSPSSLPPDSPSSLPPGDSPLRWATPPSRLRLPTPPLPAGQLPPSHLLTPDSPLRIPFPNPPPDTPYRLPLQSPTDSPTCQ</sequence>
<gene>
    <name evidence="2" type="ORF">H6P81_017912</name>
</gene>
<evidence type="ECO:0000313" key="2">
    <source>
        <dbReference type="EMBL" id="KAG9442058.1"/>
    </source>
</evidence>
<name>A0AAV7DZX9_ARIFI</name>
<dbReference type="AlphaFoldDB" id="A0AAV7DZX9"/>
<organism evidence="2 3">
    <name type="scientific">Aristolochia fimbriata</name>
    <name type="common">White veined hardy Dutchman's pipe vine</name>
    <dbReference type="NCBI Taxonomy" id="158543"/>
    <lineage>
        <taxon>Eukaryota</taxon>
        <taxon>Viridiplantae</taxon>
        <taxon>Streptophyta</taxon>
        <taxon>Embryophyta</taxon>
        <taxon>Tracheophyta</taxon>
        <taxon>Spermatophyta</taxon>
        <taxon>Magnoliopsida</taxon>
        <taxon>Magnoliidae</taxon>
        <taxon>Piperales</taxon>
        <taxon>Aristolochiaceae</taxon>
        <taxon>Aristolochia</taxon>
    </lineage>
</organism>
<keyword evidence="3" id="KW-1185">Reference proteome</keyword>
<feature type="compositionally biased region" description="Pro residues" evidence="1">
    <location>
        <begin position="55"/>
        <end position="89"/>
    </location>
</feature>
<proteinExistence type="predicted"/>
<feature type="compositionally biased region" description="Low complexity" evidence="1">
    <location>
        <begin position="90"/>
        <end position="103"/>
    </location>
</feature>
<dbReference type="Proteomes" id="UP000825729">
    <property type="component" value="Unassembled WGS sequence"/>
</dbReference>
<feature type="compositionally biased region" description="Pro residues" evidence="1">
    <location>
        <begin position="127"/>
        <end position="136"/>
    </location>
</feature>
<evidence type="ECO:0000313" key="3">
    <source>
        <dbReference type="Proteomes" id="UP000825729"/>
    </source>
</evidence>
<feature type="compositionally biased region" description="Basic and acidic residues" evidence="1">
    <location>
        <begin position="32"/>
        <end position="47"/>
    </location>
</feature>
<protein>
    <submittedName>
        <fullName evidence="2">Uncharacterized protein</fullName>
    </submittedName>
</protein>
<feature type="region of interest" description="Disordered" evidence="1">
    <location>
        <begin position="29"/>
        <end position="152"/>
    </location>
</feature>
<reference evidence="2 3" key="1">
    <citation type="submission" date="2021-07" db="EMBL/GenBank/DDBJ databases">
        <title>The Aristolochia fimbriata genome: insights into angiosperm evolution, floral development and chemical biosynthesis.</title>
        <authorList>
            <person name="Jiao Y."/>
        </authorList>
    </citation>
    <scope>NUCLEOTIDE SEQUENCE [LARGE SCALE GENOMIC DNA]</scope>
    <source>
        <strain evidence="2">IBCAS-2021</strain>
        <tissue evidence="2">Leaf</tissue>
    </source>
</reference>
<accession>A0AAV7DZX9</accession>
<feature type="compositionally biased region" description="Polar residues" evidence="1">
    <location>
        <begin position="143"/>
        <end position="152"/>
    </location>
</feature>
<comment type="caution">
    <text evidence="2">The sequence shown here is derived from an EMBL/GenBank/DDBJ whole genome shotgun (WGS) entry which is preliminary data.</text>
</comment>
<evidence type="ECO:0000256" key="1">
    <source>
        <dbReference type="SAM" id="MobiDB-lite"/>
    </source>
</evidence>
<dbReference type="EMBL" id="JAINDJ010000007">
    <property type="protein sequence ID" value="KAG9442058.1"/>
    <property type="molecule type" value="Genomic_DNA"/>
</dbReference>